<feature type="region of interest" description="Disordered" evidence="1">
    <location>
        <begin position="141"/>
        <end position="180"/>
    </location>
</feature>
<keyword evidence="3" id="KW-1185">Reference proteome</keyword>
<sequence>MGCNRGTQAMQTNSLEKYTVQLATTGSVRTAPTTGGSPGSGDPSLREIMDAIQALRNNIELKIYVVTLDVNVLRTDLCKVQRQRRHFKEVKRALRARDIKYMMIFPAKLKIVQDGRSRFFQSPEETSDWLEGWCKMERHGPVAHERQEREGLQDTPRQVQSSIEHQGSLNARGIDPSSTP</sequence>
<proteinExistence type="predicted"/>
<dbReference type="EMBL" id="JANPWB010000010">
    <property type="protein sequence ID" value="KAJ1138349.1"/>
    <property type="molecule type" value="Genomic_DNA"/>
</dbReference>
<evidence type="ECO:0000313" key="3">
    <source>
        <dbReference type="Proteomes" id="UP001066276"/>
    </source>
</evidence>
<dbReference type="InterPro" id="IPR042566">
    <property type="entry name" value="L1_C"/>
</dbReference>
<accession>A0AAV7QGZ3</accession>
<protein>
    <submittedName>
        <fullName evidence="2">Uncharacterized protein</fullName>
    </submittedName>
</protein>
<dbReference type="Proteomes" id="UP001066276">
    <property type="component" value="Chromosome 6"/>
</dbReference>
<dbReference type="AlphaFoldDB" id="A0AAV7QGZ3"/>
<name>A0AAV7QGZ3_PLEWA</name>
<comment type="caution">
    <text evidence="2">The sequence shown here is derived from an EMBL/GenBank/DDBJ whole genome shotgun (WGS) entry which is preliminary data.</text>
</comment>
<feature type="compositionally biased region" description="Basic and acidic residues" evidence="1">
    <location>
        <begin position="141"/>
        <end position="152"/>
    </location>
</feature>
<feature type="compositionally biased region" description="Polar residues" evidence="1">
    <location>
        <begin position="155"/>
        <end position="169"/>
    </location>
</feature>
<evidence type="ECO:0000256" key="1">
    <source>
        <dbReference type="SAM" id="MobiDB-lite"/>
    </source>
</evidence>
<feature type="compositionally biased region" description="Low complexity" evidence="1">
    <location>
        <begin position="30"/>
        <end position="43"/>
    </location>
</feature>
<organism evidence="2 3">
    <name type="scientific">Pleurodeles waltl</name>
    <name type="common">Iberian ribbed newt</name>
    <dbReference type="NCBI Taxonomy" id="8319"/>
    <lineage>
        <taxon>Eukaryota</taxon>
        <taxon>Metazoa</taxon>
        <taxon>Chordata</taxon>
        <taxon>Craniata</taxon>
        <taxon>Vertebrata</taxon>
        <taxon>Euteleostomi</taxon>
        <taxon>Amphibia</taxon>
        <taxon>Batrachia</taxon>
        <taxon>Caudata</taxon>
        <taxon>Salamandroidea</taxon>
        <taxon>Salamandridae</taxon>
        <taxon>Pleurodelinae</taxon>
        <taxon>Pleurodeles</taxon>
    </lineage>
</organism>
<evidence type="ECO:0000313" key="2">
    <source>
        <dbReference type="EMBL" id="KAJ1138349.1"/>
    </source>
</evidence>
<gene>
    <name evidence="2" type="ORF">NDU88_004736</name>
</gene>
<feature type="region of interest" description="Disordered" evidence="1">
    <location>
        <begin position="26"/>
        <end position="45"/>
    </location>
</feature>
<reference evidence="2" key="1">
    <citation type="journal article" date="2022" name="bioRxiv">
        <title>Sequencing and chromosome-scale assembly of the giantPleurodeles waltlgenome.</title>
        <authorList>
            <person name="Brown T."/>
            <person name="Elewa A."/>
            <person name="Iarovenko S."/>
            <person name="Subramanian E."/>
            <person name="Araus A.J."/>
            <person name="Petzold A."/>
            <person name="Susuki M."/>
            <person name="Suzuki K.-i.T."/>
            <person name="Hayashi T."/>
            <person name="Toyoda A."/>
            <person name="Oliveira C."/>
            <person name="Osipova E."/>
            <person name="Leigh N.D."/>
            <person name="Simon A."/>
            <person name="Yun M.H."/>
        </authorList>
    </citation>
    <scope>NUCLEOTIDE SEQUENCE</scope>
    <source>
        <strain evidence="2">20211129_DDA</strain>
        <tissue evidence="2">Liver</tissue>
    </source>
</reference>
<dbReference type="Gene3D" id="3.30.250.20">
    <property type="entry name" value="L1 transposable element, C-terminal domain"/>
    <property type="match status" value="1"/>
</dbReference>